<dbReference type="GO" id="GO:0008233">
    <property type="term" value="F:peptidase activity"/>
    <property type="evidence" value="ECO:0007669"/>
    <property type="project" value="UniProtKB-KW"/>
</dbReference>
<dbReference type="Gene3D" id="3.40.50.300">
    <property type="entry name" value="P-loop containing nucleotide triphosphate hydrolases"/>
    <property type="match status" value="1"/>
</dbReference>
<dbReference type="SMART" id="SM00382">
    <property type="entry name" value="AAA"/>
    <property type="match status" value="1"/>
</dbReference>
<accession>A0A2V1H3S9</accession>
<dbReference type="GO" id="GO:0006508">
    <property type="term" value="P:proteolysis"/>
    <property type="evidence" value="ECO:0007669"/>
    <property type="project" value="UniProtKB-KW"/>
</dbReference>
<dbReference type="NCBIfam" id="TIGR00368">
    <property type="entry name" value="YifB family Mg chelatase-like AAA ATPase"/>
    <property type="match status" value="1"/>
</dbReference>
<evidence type="ECO:0000313" key="4">
    <source>
        <dbReference type="Proteomes" id="UP000244906"/>
    </source>
</evidence>
<comment type="caution">
    <text evidence="3">The sequence shown here is derived from an EMBL/GenBank/DDBJ whole genome shotgun (WGS) entry which is preliminary data.</text>
</comment>
<dbReference type="CDD" id="cd00009">
    <property type="entry name" value="AAA"/>
    <property type="match status" value="1"/>
</dbReference>
<dbReference type="Pfam" id="PF01078">
    <property type="entry name" value="Mg_chelatase"/>
    <property type="match status" value="1"/>
</dbReference>
<evidence type="ECO:0000259" key="2">
    <source>
        <dbReference type="SMART" id="SM00382"/>
    </source>
</evidence>
<keyword evidence="4" id="KW-1185">Reference proteome</keyword>
<dbReference type="EMBL" id="QDDL01000002">
    <property type="protein sequence ID" value="PVZ70296.1"/>
    <property type="molecule type" value="Genomic_DNA"/>
</dbReference>
<dbReference type="Gene3D" id="3.30.230.10">
    <property type="match status" value="1"/>
</dbReference>
<name>A0A2V1H3S9_9GAMM</name>
<dbReference type="RefSeq" id="WP_116686370.1">
    <property type="nucleotide sequence ID" value="NZ_CAWNYD010000002.1"/>
</dbReference>
<keyword evidence="3" id="KW-0378">Hydrolase</keyword>
<dbReference type="SUPFAM" id="SSF52540">
    <property type="entry name" value="P-loop containing nucleoside triphosphate hydrolases"/>
    <property type="match status" value="1"/>
</dbReference>
<dbReference type="Pfam" id="PF13541">
    <property type="entry name" value="ChlI"/>
    <property type="match status" value="1"/>
</dbReference>
<reference evidence="3 4" key="1">
    <citation type="submission" date="2018-04" db="EMBL/GenBank/DDBJ databases">
        <title>Thalassorhabdus spongiae gen. nov., sp. nov., isolated from a marine sponge in South-West Iceland.</title>
        <authorList>
            <person name="Knobloch S."/>
            <person name="Daussin A."/>
            <person name="Johannsson R."/>
            <person name="Marteinsson V.T."/>
        </authorList>
    </citation>
    <scope>NUCLEOTIDE SEQUENCE [LARGE SCALE GENOMIC DNA]</scope>
    <source>
        <strain evidence="3 4">Hp12</strain>
    </source>
</reference>
<organism evidence="3 4">
    <name type="scientific">Pelagibaculum spongiae</name>
    <dbReference type="NCBI Taxonomy" id="2080658"/>
    <lineage>
        <taxon>Bacteria</taxon>
        <taxon>Pseudomonadati</taxon>
        <taxon>Pseudomonadota</taxon>
        <taxon>Gammaproteobacteria</taxon>
        <taxon>Oceanospirillales</taxon>
        <taxon>Pelagibaculum</taxon>
    </lineage>
</organism>
<dbReference type="AlphaFoldDB" id="A0A2V1H3S9"/>
<dbReference type="Proteomes" id="UP000244906">
    <property type="component" value="Unassembled WGS sequence"/>
</dbReference>
<dbReference type="InterPro" id="IPR027417">
    <property type="entry name" value="P-loop_NTPase"/>
</dbReference>
<protein>
    <submittedName>
        <fullName evidence="3">ATP-dependent protease</fullName>
    </submittedName>
</protein>
<dbReference type="InterPro" id="IPR025158">
    <property type="entry name" value="Mg_chelat-rel_C"/>
</dbReference>
<feature type="domain" description="AAA+ ATPase" evidence="2">
    <location>
        <begin position="216"/>
        <end position="397"/>
    </location>
</feature>
<dbReference type="Pfam" id="PF13335">
    <property type="entry name" value="Mg_chelatase_C"/>
    <property type="match status" value="1"/>
</dbReference>
<dbReference type="SUPFAM" id="SSF54211">
    <property type="entry name" value="Ribosomal protein S5 domain 2-like"/>
    <property type="match status" value="1"/>
</dbReference>
<gene>
    <name evidence="3" type="ORF">DC094_06775</name>
</gene>
<sequence length="506" mass="55277">MSLAQVTSRAAGLDAPSVLVEVHLSGGLPGFTLVGLPETAVKESKERVRAALLSCGYEYPSEQRITINLAPADLPKDGGRFDLPIAVALLLATKQLYVPQLEHWVLIGELGLSGEVRSVDSVLPTALMCKKKQQALMLPSANAAEAALANGENFAASNNLLQVCAHLSQQQLLPPLWSEQLSSQQSLARHHKQLPDMADIQGQFQARRVLEIAAAGNHHLLMSGPPGSGKTMLASRLAGILPAMTEREALESAAVHSLRNPFNADLWGIRPFRSPHHTSSAVALIGGGSKPLPGEISLAHHGVLFLDELAEFPRKILDTLRQPLEAGAVEISRASQQKRYPARFQLVGAMNPCPCGMLGHPKQACQCSQENIQRYQSRISGPLLDRFDLSIEVPAQPLQQISQTSLGEASELVRQRVIASRQIQQQRQNIPNARLSVKQIKQFCQLTTEDYDFLCQSLDKLGQSGRALHRTLRVARTLADMQQLAQIERPHLLEALSYRLSLKSNH</sequence>
<comment type="similarity">
    <text evidence="1">Belongs to the Mg-chelatase subunits D/I family. ComM subfamily.</text>
</comment>
<dbReference type="InterPro" id="IPR000523">
    <property type="entry name" value="Mg_chelatse_chII-like_cat_dom"/>
</dbReference>
<dbReference type="InterPro" id="IPR004482">
    <property type="entry name" value="Mg_chelat-rel"/>
</dbReference>
<dbReference type="PANTHER" id="PTHR32039:SF7">
    <property type="entry name" value="COMPETENCE PROTEIN COMM"/>
    <property type="match status" value="1"/>
</dbReference>
<dbReference type="InterPro" id="IPR045006">
    <property type="entry name" value="CHLI-like"/>
</dbReference>
<dbReference type="PANTHER" id="PTHR32039">
    <property type="entry name" value="MAGNESIUM-CHELATASE SUBUNIT CHLI"/>
    <property type="match status" value="1"/>
</dbReference>
<keyword evidence="3" id="KW-0645">Protease</keyword>
<proteinExistence type="inferred from homology"/>
<dbReference type="InterPro" id="IPR003593">
    <property type="entry name" value="AAA+_ATPase"/>
</dbReference>
<evidence type="ECO:0000256" key="1">
    <source>
        <dbReference type="ARBA" id="ARBA00006354"/>
    </source>
</evidence>
<dbReference type="NCBIfam" id="NF007365">
    <property type="entry name" value="PRK09862.1"/>
    <property type="match status" value="1"/>
</dbReference>
<dbReference type="InterPro" id="IPR014721">
    <property type="entry name" value="Ribsml_uS5_D2-typ_fold_subgr"/>
</dbReference>
<dbReference type="OrthoDB" id="9813147at2"/>
<dbReference type="InterPro" id="IPR020568">
    <property type="entry name" value="Ribosomal_Su5_D2-typ_SF"/>
</dbReference>
<evidence type="ECO:0000313" key="3">
    <source>
        <dbReference type="EMBL" id="PVZ70296.1"/>
    </source>
</evidence>
<dbReference type="GO" id="GO:0005524">
    <property type="term" value="F:ATP binding"/>
    <property type="evidence" value="ECO:0007669"/>
    <property type="project" value="InterPro"/>
</dbReference>